<evidence type="ECO:0000313" key="4">
    <source>
        <dbReference type="Proteomes" id="UP000652219"/>
    </source>
</evidence>
<keyword evidence="4" id="KW-1185">Reference proteome</keyword>
<dbReference type="Proteomes" id="UP000652219">
    <property type="component" value="Unassembled WGS sequence"/>
</dbReference>
<proteinExistence type="predicted"/>
<feature type="signal peptide" evidence="2">
    <location>
        <begin position="1"/>
        <end position="18"/>
    </location>
</feature>
<feature type="region of interest" description="Disordered" evidence="1">
    <location>
        <begin position="141"/>
        <end position="160"/>
    </location>
</feature>
<protein>
    <submittedName>
        <fullName evidence="3">Uncharacterized protein</fullName>
    </submittedName>
</protein>
<dbReference type="EMBL" id="WIGN01000735">
    <property type="protein sequence ID" value="KAF6784612.1"/>
    <property type="molecule type" value="Genomic_DNA"/>
</dbReference>
<name>A0A8H6ILR1_9PEZI</name>
<evidence type="ECO:0000313" key="3">
    <source>
        <dbReference type="EMBL" id="KAF6784612.1"/>
    </source>
</evidence>
<comment type="caution">
    <text evidence="3">The sequence shown here is derived from an EMBL/GenBank/DDBJ whole genome shotgun (WGS) entry which is preliminary data.</text>
</comment>
<feature type="chain" id="PRO_5034840656" evidence="2">
    <location>
        <begin position="19"/>
        <end position="185"/>
    </location>
</feature>
<dbReference type="AlphaFoldDB" id="A0A8H6ILR1"/>
<sequence>MKLQTVLYLSLFAAIGSAEDIEEHDVPQACVSDCSDLIKHSATCEDQTDGDSAFNDCVCKAGNAKSAFDSCAACAKHNGFTANDDNDLDCYQKTRTDVAELMQECGLDFDAAGVTPTNNSVVVATTTVTSGSTAVPLTTTVTQSPASQSTGAAAGTTDETGAAARATPGVGGMVAVLALGLPALF</sequence>
<reference evidence="3 4" key="1">
    <citation type="journal article" date="2020" name="Phytopathology">
        <title>Genome Sequence Resources of Colletotrichum truncatum, C. plurivorum, C. musicola, and C. sojae: Four Species Pathogenic to Soybean (Glycine max).</title>
        <authorList>
            <person name="Rogerio F."/>
            <person name="Boufleur T.R."/>
            <person name="Ciampi-Guillardi M."/>
            <person name="Sukno S.A."/>
            <person name="Thon M.R."/>
            <person name="Massola Junior N.S."/>
            <person name="Baroncelli R."/>
        </authorList>
    </citation>
    <scope>NUCLEOTIDE SEQUENCE [LARGE SCALE GENOMIC DNA]</scope>
    <source>
        <strain evidence="3 4">LFN0009</strain>
    </source>
</reference>
<gene>
    <name evidence="3" type="ORF">CSOJ01_15721</name>
</gene>
<evidence type="ECO:0000256" key="1">
    <source>
        <dbReference type="SAM" id="MobiDB-lite"/>
    </source>
</evidence>
<keyword evidence="2" id="KW-0732">Signal</keyword>
<evidence type="ECO:0000256" key="2">
    <source>
        <dbReference type="SAM" id="SignalP"/>
    </source>
</evidence>
<organism evidence="3 4">
    <name type="scientific">Colletotrichum sojae</name>
    <dbReference type="NCBI Taxonomy" id="2175907"/>
    <lineage>
        <taxon>Eukaryota</taxon>
        <taxon>Fungi</taxon>
        <taxon>Dikarya</taxon>
        <taxon>Ascomycota</taxon>
        <taxon>Pezizomycotina</taxon>
        <taxon>Sordariomycetes</taxon>
        <taxon>Hypocreomycetidae</taxon>
        <taxon>Glomerellales</taxon>
        <taxon>Glomerellaceae</taxon>
        <taxon>Colletotrichum</taxon>
        <taxon>Colletotrichum orchidearum species complex</taxon>
    </lineage>
</organism>
<accession>A0A8H6ILR1</accession>